<organism evidence="2 3">
    <name type="scientific">Lentilactobacillus parafarraginis F0439</name>
    <dbReference type="NCBI Taxonomy" id="797515"/>
    <lineage>
        <taxon>Bacteria</taxon>
        <taxon>Bacillati</taxon>
        <taxon>Bacillota</taxon>
        <taxon>Bacilli</taxon>
        <taxon>Lactobacillales</taxon>
        <taxon>Lactobacillaceae</taxon>
        <taxon>Lentilactobacillus</taxon>
    </lineage>
</organism>
<feature type="region of interest" description="Disordered" evidence="1">
    <location>
        <begin position="1"/>
        <end position="20"/>
    </location>
</feature>
<feature type="compositionally biased region" description="Basic and acidic residues" evidence="1">
    <location>
        <begin position="8"/>
        <end position="20"/>
    </location>
</feature>
<accession>G9ZNM2</accession>
<dbReference type="STRING" id="797515.HMPREF9103_01325"/>
<evidence type="ECO:0000313" key="2">
    <source>
        <dbReference type="EMBL" id="EHL98770.1"/>
    </source>
</evidence>
<evidence type="ECO:0000313" key="3">
    <source>
        <dbReference type="Proteomes" id="UP000004625"/>
    </source>
</evidence>
<comment type="caution">
    <text evidence="2">The sequence shown here is derived from an EMBL/GenBank/DDBJ whole genome shotgun (WGS) entry which is preliminary data.</text>
</comment>
<reference evidence="2 3" key="1">
    <citation type="submission" date="2011-09" db="EMBL/GenBank/DDBJ databases">
        <authorList>
            <person name="Weinstock G."/>
            <person name="Sodergren E."/>
            <person name="Clifton S."/>
            <person name="Fulton L."/>
            <person name="Fulton B."/>
            <person name="Courtney L."/>
            <person name="Fronick C."/>
            <person name="Harrison M."/>
            <person name="Strong C."/>
            <person name="Farmer C."/>
            <person name="Delahaunty K."/>
            <person name="Markovic C."/>
            <person name="Hall O."/>
            <person name="Minx P."/>
            <person name="Tomlinson C."/>
            <person name="Mitreva M."/>
            <person name="Hou S."/>
            <person name="Chen J."/>
            <person name="Wollam A."/>
            <person name="Pepin K.H."/>
            <person name="Johnson M."/>
            <person name="Bhonagiri V."/>
            <person name="Zhang X."/>
            <person name="Suruliraj S."/>
            <person name="Warren W."/>
            <person name="Chinwalla A."/>
            <person name="Mardis E.R."/>
            <person name="Wilson R.K."/>
        </authorList>
    </citation>
    <scope>NUCLEOTIDE SEQUENCE [LARGE SCALE GENOMIC DNA]</scope>
    <source>
        <strain evidence="2 3">F0439</strain>
    </source>
</reference>
<evidence type="ECO:0000256" key="1">
    <source>
        <dbReference type="SAM" id="MobiDB-lite"/>
    </source>
</evidence>
<protein>
    <submittedName>
        <fullName evidence="2">Uncharacterized protein</fullName>
    </submittedName>
</protein>
<keyword evidence="3" id="KW-1185">Reference proteome</keyword>
<name>G9ZNM2_9LACO</name>
<dbReference type="PATRIC" id="fig|797515.3.peg.1232"/>
<dbReference type="RefSeq" id="WP_008212357.1">
    <property type="nucleotide sequence ID" value="NZ_JH414959.1"/>
</dbReference>
<dbReference type="Proteomes" id="UP000004625">
    <property type="component" value="Unassembled WGS sequence"/>
</dbReference>
<dbReference type="EMBL" id="AGEY01000062">
    <property type="protein sequence ID" value="EHL98770.1"/>
    <property type="molecule type" value="Genomic_DNA"/>
</dbReference>
<sequence length="81" mass="9660">MPKQPYTEARKRANKKWDAAHKERTRYISRRSTARNFIKNLAAIDDLAEFRSLISARETQLNEQDRSQKSDHLNERKTDEK</sequence>
<feature type="compositionally biased region" description="Basic and acidic residues" evidence="1">
    <location>
        <begin position="63"/>
        <end position="81"/>
    </location>
</feature>
<dbReference type="AlphaFoldDB" id="G9ZNM2"/>
<gene>
    <name evidence="2" type="ORF">HMPREF9103_01325</name>
</gene>
<proteinExistence type="predicted"/>
<dbReference type="HOGENOM" id="CLU_194485_2_1_9"/>
<feature type="region of interest" description="Disordered" evidence="1">
    <location>
        <begin position="59"/>
        <end position="81"/>
    </location>
</feature>